<feature type="non-terminal residue" evidence="1">
    <location>
        <position position="57"/>
    </location>
</feature>
<sequence>MIRQILKIEDFMDTAMDDAARLPDLSVYLMTLYTRGLRLFEMLGRAFSLFSGNKGMN</sequence>
<reference evidence="1 2" key="1">
    <citation type="submission" date="2010-01" db="EMBL/GenBank/DDBJ databases">
        <authorList>
            <person name="Weinstock G."/>
            <person name="Sodergren E."/>
            <person name="Clifton S."/>
            <person name="Fulton L."/>
            <person name="Fulton B."/>
            <person name="Courtney L."/>
            <person name="Fronick C."/>
            <person name="Harrison M."/>
            <person name="Strong C."/>
            <person name="Farmer C."/>
            <person name="Delahaunty K."/>
            <person name="Markovic C."/>
            <person name="Hall O."/>
            <person name="Minx P."/>
            <person name="Tomlinson C."/>
            <person name="Mitreva M."/>
            <person name="Nelson J."/>
            <person name="Hou S."/>
            <person name="Wollam A."/>
            <person name="Pepin K.H."/>
            <person name="Johnson M."/>
            <person name="Bhonagiri V."/>
            <person name="Nash W.E."/>
            <person name="Warren W."/>
            <person name="Chinwalla A."/>
            <person name="Mardis E.R."/>
            <person name="Wilson R.K."/>
        </authorList>
    </citation>
    <scope>NUCLEOTIDE SEQUENCE [LARGE SCALE GENOMIC DNA]</scope>
    <source>
        <strain evidence="1 2">DSM 13479</strain>
    </source>
</reference>
<evidence type="ECO:0000313" key="2">
    <source>
        <dbReference type="Proteomes" id="UP000004968"/>
    </source>
</evidence>
<name>D3ASF0_9FIRM</name>
<dbReference type="HOGENOM" id="CLU_3001021_0_0_9"/>
<organism evidence="1 2">
    <name type="scientific">Hungatella hathewayi DSM 13479</name>
    <dbReference type="NCBI Taxonomy" id="566550"/>
    <lineage>
        <taxon>Bacteria</taxon>
        <taxon>Bacillati</taxon>
        <taxon>Bacillota</taxon>
        <taxon>Clostridia</taxon>
        <taxon>Lachnospirales</taxon>
        <taxon>Lachnospiraceae</taxon>
        <taxon>Hungatella</taxon>
    </lineage>
</organism>
<protein>
    <submittedName>
        <fullName evidence="1">Uncharacterized protein</fullName>
    </submittedName>
</protein>
<dbReference type="EMBL" id="ACIO01000791">
    <property type="protein sequence ID" value="EFC95259.1"/>
    <property type="molecule type" value="Genomic_DNA"/>
</dbReference>
<accession>D3ASF0</accession>
<dbReference type="AlphaFoldDB" id="D3ASF0"/>
<dbReference type="Proteomes" id="UP000004968">
    <property type="component" value="Unassembled WGS sequence"/>
</dbReference>
<proteinExistence type="predicted"/>
<gene>
    <name evidence="1" type="ORF">CLOSTHATH_06558</name>
</gene>
<comment type="caution">
    <text evidence="1">The sequence shown here is derived from an EMBL/GenBank/DDBJ whole genome shotgun (WGS) entry which is preliminary data.</text>
</comment>
<evidence type="ECO:0000313" key="1">
    <source>
        <dbReference type="EMBL" id="EFC95259.1"/>
    </source>
</evidence>